<sequence>MTIRRRWGQARTSLGRRVARLRKQGEAGMATAEYAVGTVAAASLAGVLLAILKSEWVRELISDLIRSALGLG</sequence>
<protein>
    <submittedName>
        <fullName evidence="2">DUF4244 domain-containing protein</fullName>
    </submittedName>
</protein>
<organism evidence="2 3">
    <name type="scientific">Georgenia yuyongxinii</name>
    <dbReference type="NCBI Taxonomy" id="2589797"/>
    <lineage>
        <taxon>Bacteria</taxon>
        <taxon>Bacillati</taxon>
        <taxon>Actinomycetota</taxon>
        <taxon>Actinomycetes</taxon>
        <taxon>Micrococcales</taxon>
        <taxon>Bogoriellaceae</taxon>
        <taxon>Georgenia</taxon>
    </lineage>
</organism>
<dbReference type="RefSeq" id="WP_143419950.1">
    <property type="nucleotide sequence ID" value="NZ_VJXR01000098.1"/>
</dbReference>
<evidence type="ECO:0000256" key="1">
    <source>
        <dbReference type="SAM" id="Phobius"/>
    </source>
</evidence>
<proteinExistence type="predicted"/>
<feature type="transmembrane region" description="Helical" evidence="1">
    <location>
        <begin position="34"/>
        <end position="52"/>
    </location>
</feature>
<accession>A0A552WL25</accession>
<gene>
    <name evidence="2" type="ORF">FJ693_18695</name>
</gene>
<keyword evidence="1" id="KW-0472">Membrane</keyword>
<keyword evidence="1" id="KW-0812">Transmembrane</keyword>
<dbReference type="EMBL" id="VJXR01000098">
    <property type="protein sequence ID" value="TRW43173.1"/>
    <property type="molecule type" value="Genomic_DNA"/>
</dbReference>
<dbReference type="Proteomes" id="UP000318693">
    <property type="component" value="Unassembled WGS sequence"/>
</dbReference>
<evidence type="ECO:0000313" key="2">
    <source>
        <dbReference type="EMBL" id="TRW43173.1"/>
    </source>
</evidence>
<name>A0A552WL25_9MICO</name>
<dbReference type="Pfam" id="PF14029">
    <property type="entry name" value="DUF4244"/>
    <property type="match status" value="1"/>
</dbReference>
<keyword evidence="3" id="KW-1185">Reference proteome</keyword>
<reference evidence="2 3" key="1">
    <citation type="submission" date="2019-07" db="EMBL/GenBank/DDBJ databases">
        <title>Georgenia wutianyii sp. nov. and Georgenia *** sp. nov. isolated from plateau pika (Ochotona curzoniae) in the Qinghai-Tibet plateau of China.</title>
        <authorList>
            <person name="Tian Z."/>
        </authorList>
    </citation>
    <scope>NUCLEOTIDE SEQUENCE [LARGE SCALE GENOMIC DNA]</scope>
    <source>
        <strain evidence="2 3">Z446</strain>
    </source>
</reference>
<keyword evidence="1" id="KW-1133">Transmembrane helix</keyword>
<dbReference type="AlphaFoldDB" id="A0A552WL25"/>
<dbReference type="InterPro" id="IPR025338">
    <property type="entry name" value="DUF4244"/>
</dbReference>
<evidence type="ECO:0000313" key="3">
    <source>
        <dbReference type="Proteomes" id="UP000318693"/>
    </source>
</evidence>
<comment type="caution">
    <text evidence="2">The sequence shown here is derived from an EMBL/GenBank/DDBJ whole genome shotgun (WGS) entry which is preliminary data.</text>
</comment>